<gene>
    <name evidence="1" type="ORF">SAMN05444851_2105</name>
</gene>
<dbReference type="STRING" id="1173584.SAMN05444851_2105"/>
<evidence type="ECO:0000313" key="2">
    <source>
        <dbReference type="Proteomes" id="UP000199650"/>
    </source>
</evidence>
<dbReference type="AlphaFoldDB" id="A0A1I0Q0P4"/>
<sequence>MTTPFEGPQLARTDIPTPLPILPGLRSLATWIEACLEGDHR</sequence>
<proteinExistence type="predicted"/>
<dbReference type="RefSeq" id="WP_281242449.1">
    <property type="nucleotide sequence ID" value="NZ_FOJB01000001.1"/>
</dbReference>
<dbReference type="EMBL" id="FOJB01000001">
    <property type="protein sequence ID" value="SEW20431.1"/>
    <property type="molecule type" value="Genomic_DNA"/>
</dbReference>
<evidence type="ECO:0000313" key="1">
    <source>
        <dbReference type="EMBL" id="SEW20431.1"/>
    </source>
</evidence>
<organism evidence="1 2">
    <name type="scientific">Aliiroseovarius sediminilitoris</name>
    <dbReference type="NCBI Taxonomy" id="1173584"/>
    <lineage>
        <taxon>Bacteria</taxon>
        <taxon>Pseudomonadati</taxon>
        <taxon>Pseudomonadota</taxon>
        <taxon>Alphaproteobacteria</taxon>
        <taxon>Rhodobacterales</taxon>
        <taxon>Paracoccaceae</taxon>
        <taxon>Aliiroseovarius</taxon>
    </lineage>
</organism>
<keyword evidence="2" id="KW-1185">Reference proteome</keyword>
<name>A0A1I0Q0P4_9RHOB</name>
<reference evidence="1 2" key="1">
    <citation type="submission" date="2016-10" db="EMBL/GenBank/DDBJ databases">
        <authorList>
            <person name="de Groot N.N."/>
        </authorList>
    </citation>
    <scope>NUCLEOTIDE SEQUENCE [LARGE SCALE GENOMIC DNA]</scope>
    <source>
        <strain evidence="1 2">DSM 29439</strain>
    </source>
</reference>
<protein>
    <submittedName>
        <fullName evidence="1">Uncharacterized protein</fullName>
    </submittedName>
</protein>
<dbReference type="Proteomes" id="UP000199650">
    <property type="component" value="Unassembled WGS sequence"/>
</dbReference>
<accession>A0A1I0Q0P4</accession>